<dbReference type="Proteomes" id="UP001157502">
    <property type="component" value="Chromosome 17"/>
</dbReference>
<accession>A0ACC2G4N4</accession>
<sequence length="111" mass="11859">MNVNSAMAPLFPGLNVNLSPGVSPINRPRIAMVSPRLSLTASPSPVKSASFASISQGSLTPSLSSLDPGKRATTSFGRSSRAPSLSIMTSPKMWQKTSISRLAEDFFWIDY</sequence>
<comment type="caution">
    <text evidence="1">The sequence shown here is derived from an EMBL/GenBank/DDBJ whole genome shotgun (WGS) entry which is preliminary data.</text>
</comment>
<evidence type="ECO:0000313" key="2">
    <source>
        <dbReference type="Proteomes" id="UP001157502"/>
    </source>
</evidence>
<reference evidence="1" key="1">
    <citation type="submission" date="2021-05" db="EMBL/GenBank/DDBJ databases">
        <authorList>
            <person name="Pan Q."/>
            <person name="Jouanno E."/>
            <person name="Zahm M."/>
            <person name="Klopp C."/>
            <person name="Cabau C."/>
            <person name="Louis A."/>
            <person name="Berthelot C."/>
            <person name="Parey E."/>
            <person name="Roest Crollius H."/>
            <person name="Montfort J."/>
            <person name="Robinson-Rechavi M."/>
            <person name="Bouchez O."/>
            <person name="Lampietro C."/>
            <person name="Lopez Roques C."/>
            <person name="Donnadieu C."/>
            <person name="Postlethwait J."/>
            <person name="Bobe J."/>
            <person name="Dillon D."/>
            <person name="Chandos A."/>
            <person name="von Hippel F."/>
            <person name="Guiguen Y."/>
        </authorList>
    </citation>
    <scope>NUCLEOTIDE SEQUENCE</scope>
    <source>
        <strain evidence="1">YG-Jan2019</strain>
    </source>
</reference>
<organism evidence="1 2">
    <name type="scientific">Dallia pectoralis</name>
    <name type="common">Alaska blackfish</name>
    <dbReference type="NCBI Taxonomy" id="75939"/>
    <lineage>
        <taxon>Eukaryota</taxon>
        <taxon>Metazoa</taxon>
        <taxon>Chordata</taxon>
        <taxon>Craniata</taxon>
        <taxon>Vertebrata</taxon>
        <taxon>Euteleostomi</taxon>
        <taxon>Actinopterygii</taxon>
        <taxon>Neopterygii</taxon>
        <taxon>Teleostei</taxon>
        <taxon>Protacanthopterygii</taxon>
        <taxon>Esociformes</taxon>
        <taxon>Umbridae</taxon>
        <taxon>Dallia</taxon>
    </lineage>
</organism>
<gene>
    <name evidence="1" type="ORF">DPEC_G00205470</name>
</gene>
<name>A0ACC2G4N4_DALPE</name>
<protein>
    <submittedName>
        <fullName evidence="1">Uncharacterized protein</fullName>
    </submittedName>
</protein>
<evidence type="ECO:0000313" key="1">
    <source>
        <dbReference type="EMBL" id="KAJ7998490.1"/>
    </source>
</evidence>
<dbReference type="EMBL" id="CM055744">
    <property type="protein sequence ID" value="KAJ7998490.1"/>
    <property type="molecule type" value="Genomic_DNA"/>
</dbReference>
<keyword evidence="2" id="KW-1185">Reference proteome</keyword>
<proteinExistence type="predicted"/>